<feature type="transmembrane region" description="Helical" evidence="1">
    <location>
        <begin position="199"/>
        <end position="220"/>
    </location>
</feature>
<sequence>MVLGNAQLVIAHGNPICSAQVLASSGICCNIAANESLGISMTSGVNSPPIKLSVWYGIILLMMLAMGANATLGVEVIQSVTCCIEYVTYLNIVFFLQQTSPILPPIYPRRNYHTPATTDTTTSHDNSIVRDDSTTTSGFLTAKGYNGYRRRNEPSYSFPRSFSNNGSHYNNINATDCYDCESVSDKAETRRNPFWTRPLKTMAVLVAVFMTIAFGLGFGLSRTSPVHVAAAENSTAAVAAVATSSAAVTEVEVAPYKAVTFTATSGSTRGVAVTRTVAAVSVTVTKSVDGSSEISASTTGNGGGSERITVDNVWSVVETEDGYATTIDSVD</sequence>
<dbReference type="Proteomes" id="UP001211907">
    <property type="component" value="Unassembled WGS sequence"/>
</dbReference>
<evidence type="ECO:0000313" key="3">
    <source>
        <dbReference type="Proteomes" id="UP001211907"/>
    </source>
</evidence>
<evidence type="ECO:0000313" key="2">
    <source>
        <dbReference type="EMBL" id="KAJ3093865.1"/>
    </source>
</evidence>
<keyword evidence="1" id="KW-0812">Transmembrane</keyword>
<dbReference type="EMBL" id="JADGJH010002963">
    <property type="protein sequence ID" value="KAJ3093865.1"/>
    <property type="molecule type" value="Genomic_DNA"/>
</dbReference>
<accession>A0AAD5ST93</accession>
<keyword evidence="3" id="KW-1185">Reference proteome</keyword>
<dbReference type="AlphaFoldDB" id="A0AAD5ST93"/>
<keyword evidence="1" id="KW-1133">Transmembrane helix</keyword>
<gene>
    <name evidence="2" type="ORF">HK100_006380</name>
</gene>
<organism evidence="2 3">
    <name type="scientific">Physocladia obscura</name>
    <dbReference type="NCBI Taxonomy" id="109957"/>
    <lineage>
        <taxon>Eukaryota</taxon>
        <taxon>Fungi</taxon>
        <taxon>Fungi incertae sedis</taxon>
        <taxon>Chytridiomycota</taxon>
        <taxon>Chytridiomycota incertae sedis</taxon>
        <taxon>Chytridiomycetes</taxon>
        <taxon>Chytridiales</taxon>
        <taxon>Chytriomycetaceae</taxon>
        <taxon>Physocladia</taxon>
    </lineage>
</organism>
<keyword evidence="1" id="KW-0472">Membrane</keyword>
<comment type="caution">
    <text evidence="2">The sequence shown here is derived from an EMBL/GenBank/DDBJ whole genome shotgun (WGS) entry which is preliminary data.</text>
</comment>
<reference evidence="2" key="1">
    <citation type="submission" date="2020-05" db="EMBL/GenBank/DDBJ databases">
        <title>Phylogenomic resolution of chytrid fungi.</title>
        <authorList>
            <person name="Stajich J.E."/>
            <person name="Amses K."/>
            <person name="Simmons R."/>
            <person name="Seto K."/>
            <person name="Myers J."/>
            <person name="Bonds A."/>
            <person name="Quandt C.A."/>
            <person name="Barry K."/>
            <person name="Liu P."/>
            <person name="Grigoriev I."/>
            <person name="Longcore J.E."/>
            <person name="James T.Y."/>
        </authorList>
    </citation>
    <scope>NUCLEOTIDE SEQUENCE</scope>
    <source>
        <strain evidence="2">JEL0513</strain>
    </source>
</reference>
<name>A0AAD5ST93_9FUNG</name>
<protein>
    <submittedName>
        <fullName evidence="2">Uncharacterized protein</fullName>
    </submittedName>
</protein>
<proteinExistence type="predicted"/>
<feature type="transmembrane region" description="Helical" evidence="1">
    <location>
        <begin position="54"/>
        <end position="72"/>
    </location>
</feature>
<evidence type="ECO:0000256" key="1">
    <source>
        <dbReference type="SAM" id="Phobius"/>
    </source>
</evidence>